<feature type="region of interest" description="Disordered" evidence="4">
    <location>
        <begin position="253"/>
        <end position="317"/>
    </location>
</feature>
<dbReference type="KEGG" id="fcy:FRACYDRAFT_234440"/>
<dbReference type="Gene3D" id="3.40.50.300">
    <property type="entry name" value="P-loop containing nucleotide triphosphate hydrolases"/>
    <property type="match status" value="1"/>
</dbReference>
<dbReference type="GO" id="GO:0005524">
    <property type="term" value="F:ATP binding"/>
    <property type="evidence" value="ECO:0007669"/>
    <property type="project" value="UniProtKB-KW"/>
</dbReference>
<dbReference type="EMBL" id="KV784354">
    <property type="protein sequence ID" value="OEU20808.1"/>
    <property type="molecule type" value="Genomic_DNA"/>
</dbReference>
<feature type="compositionally biased region" description="Polar residues" evidence="4">
    <location>
        <begin position="253"/>
        <end position="269"/>
    </location>
</feature>
<keyword evidence="6" id="KW-1185">Reference proteome</keyword>
<feature type="region of interest" description="Disordered" evidence="4">
    <location>
        <begin position="341"/>
        <end position="378"/>
    </location>
</feature>
<gene>
    <name evidence="5" type="ORF">FRACYDRAFT_234440</name>
</gene>
<dbReference type="InterPro" id="IPR027417">
    <property type="entry name" value="P-loop_NTPase"/>
</dbReference>
<evidence type="ECO:0000256" key="3">
    <source>
        <dbReference type="ARBA" id="ARBA00025768"/>
    </source>
</evidence>
<sequence length="402" mass="44765">MPCLIITGHPSAGKTTLAYLLKERALLHDDIDEVVVVNEESECGCWLNDDDGNDNKDETPNTEKNKNVATKQELYETSFVEKQTRAALKSGFDRAVKKSSSKNNSRRLVILDSLNYIKGFRYELHCISKAAGEKHGILWVLNRSSVVQQWNEGSTSNSHSPEKKNKQQRYSTELLQELISRYEPPDSRNRWDQPLFTVDVAAAAAALRSDALPASNKDEEVVPIKNEISTRNEVLEQSVYNMHSLGDAFSNLQPTTTESSVAPATSRTTKPPKKSAFQRKKKITPPDKNKKKIVAREDDECNRGDIPTSIGTCPVSNSIIGSEKATVDHIPTSNEIMMRSDADESSDCGTSTPKPPKQPSSQPQQQPSSSNKPLEEQLDDILDTFLLKTNNLKEGMSTRQYV</sequence>
<feature type="compositionally biased region" description="Basic residues" evidence="4">
    <location>
        <begin position="270"/>
        <end position="293"/>
    </location>
</feature>
<dbReference type="PANTHER" id="PTHR12435">
    <property type="match status" value="1"/>
</dbReference>
<keyword evidence="1" id="KW-0547">Nucleotide-binding</keyword>
<reference evidence="5 6" key="1">
    <citation type="submission" date="2016-09" db="EMBL/GenBank/DDBJ databases">
        <title>Extensive genetic diversity and differential bi-allelic expression allows diatom success in the polar Southern Ocean.</title>
        <authorList>
            <consortium name="DOE Joint Genome Institute"/>
            <person name="Mock T."/>
            <person name="Otillar R.P."/>
            <person name="Strauss J."/>
            <person name="Dupont C."/>
            <person name="Frickenhaus S."/>
            <person name="Maumus F."/>
            <person name="Mcmullan M."/>
            <person name="Sanges R."/>
            <person name="Schmutz J."/>
            <person name="Toseland A."/>
            <person name="Valas R."/>
            <person name="Veluchamy A."/>
            <person name="Ward B.J."/>
            <person name="Allen A."/>
            <person name="Barry K."/>
            <person name="Falciatore A."/>
            <person name="Ferrante M."/>
            <person name="Fortunato A.E."/>
            <person name="Gloeckner G."/>
            <person name="Gruber A."/>
            <person name="Hipkin R."/>
            <person name="Janech M."/>
            <person name="Kroth P."/>
            <person name="Leese F."/>
            <person name="Lindquist E."/>
            <person name="Lyon B.R."/>
            <person name="Martin J."/>
            <person name="Mayer C."/>
            <person name="Parker M."/>
            <person name="Quesneville H."/>
            <person name="Raymond J."/>
            <person name="Uhlig C."/>
            <person name="Valentin K.U."/>
            <person name="Worden A.Z."/>
            <person name="Armbrust E.V."/>
            <person name="Bowler C."/>
            <person name="Green B."/>
            <person name="Moulton V."/>
            <person name="Van Oosterhout C."/>
            <person name="Grigoriev I."/>
        </authorList>
    </citation>
    <scope>NUCLEOTIDE SEQUENCE [LARGE SCALE GENOMIC DNA]</scope>
    <source>
        <strain evidence="5 6">CCMP1102</strain>
    </source>
</reference>
<dbReference type="SUPFAM" id="SSF52540">
    <property type="entry name" value="P-loop containing nucleoside triphosphate hydrolases"/>
    <property type="match status" value="1"/>
</dbReference>
<evidence type="ECO:0000313" key="5">
    <source>
        <dbReference type="EMBL" id="OEU20808.1"/>
    </source>
</evidence>
<accession>A0A1E7FRP4</accession>
<proteinExistence type="inferred from homology"/>
<comment type="similarity">
    <text evidence="3">Belongs to the KTI12 family.</text>
</comment>
<name>A0A1E7FRP4_9STRA</name>
<evidence type="ECO:0000256" key="2">
    <source>
        <dbReference type="ARBA" id="ARBA00022840"/>
    </source>
</evidence>
<organism evidence="5 6">
    <name type="scientific">Fragilariopsis cylindrus CCMP1102</name>
    <dbReference type="NCBI Taxonomy" id="635003"/>
    <lineage>
        <taxon>Eukaryota</taxon>
        <taxon>Sar</taxon>
        <taxon>Stramenopiles</taxon>
        <taxon>Ochrophyta</taxon>
        <taxon>Bacillariophyta</taxon>
        <taxon>Bacillariophyceae</taxon>
        <taxon>Bacillariophycidae</taxon>
        <taxon>Bacillariales</taxon>
        <taxon>Bacillariaceae</taxon>
        <taxon>Fragilariopsis</taxon>
    </lineage>
</organism>
<evidence type="ECO:0000313" key="6">
    <source>
        <dbReference type="Proteomes" id="UP000095751"/>
    </source>
</evidence>
<evidence type="ECO:0000256" key="1">
    <source>
        <dbReference type="ARBA" id="ARBA00022741"/>
    </source>
</evidence>
<feature type="compositionally biased region" description="Low complexity" evidence="4">
    <location>
        <begin position="359"/>
        <end position="370"/>
    </location>
</feature>
<dbReference type="OrthoDB" id="9972657at2759"/>
<dbReference type="InterPro" id="IPR013641">
    <property type="entry name" value="KTI12/PSTK"/>
</dbReference>
<evidence type="ECO:0000256" key="4">
    <source>
        <dbReference type="SAM" id="MobiDB-lite"/>
    </source>
</evidence>
<protein>
    <submittedName>
        <fullName evidence="5">Uncharacterized protein</fullName>
    </submittedName>
</protein>
<dbReference type="Pfam" id="PF08433">
    <property type="entry name" value="KTI12"/>
    <property type="match status" value="1"/>
</dbReference>
<dbReference type="AlphaFoldDB" id="A0A1E7FRP4"/>
<dbReference type="InParanoid" id="A0A1E7FRP4"/>
<keyword evidence="2" id="KW-0067">ATP-binding</keyword>
<dbReference type="Proteomes" id="UP000095751">
    <property type="component" value="Unassembled WGS sequence"/>
</dbReference>